<dbReference type="SUPFAM" id="SSF89392">
    <property type="entry name" value="Prokaryotic lipoproteins and lipoprotein localization factors"/>
    <property type="match status" value="1"/>
</dbReference>
<dbReference type="Gene3D" id="2.50.20.10">
    <property type="entry name" value="Lipoprotein localisation LolA/LolB/LppX"/>
    <property type="match status" value="1"/>
</dbReference>
<keyword evidence="4" id="KW-0449">Lipoprotein</keyword>
<sequence>MYKGKSVVGMFLMMIMSVMMGQDVQTLLQKVEHAQRAADSYVGKMLLTTYDGERKTGEASLELYVKGLELSIARYLTPSGDRGKAILQRGRDYWFYFPKTRQSVKISPKQRLLGDAMVGDVVKPPLLATYTVTLVSNTSRESVFELVAKDDSAPYQYILLWWNTAEEKITKEEFYTRTRVHLKTARYLAHRRIKNYNFATKVEIQDALVTNKKTEIEMVDLQERVLRDQIFYPESLDYLPYTYR</sequence>
<dbReference type="Pfam" id="PF17131">
    <property type="entry name" value="LolA_like"/>
    <property type="match status" value="1"/>
</dbReference>
<dbReference type="RefSeq" id="WP_271436137.1">
    <property type="nucleotide sequence ID" value="NZ_CP073355.1"/>
</dbReference>
<organism evidence="4 5">
    <name type="scientific">Thermospira aquatica</name>
    <dbReference type="NCBI Taxonomy" id="2828656"/>
    <lineage>
        <taxon>Bacteria</taxon>
        <taxon>Pseudomonadati</taxon>
        <taxon>Spirochaetota</taxon>
        <taxon>Spirochaetia</taxon>
        <taxon>Brevinematales</taxon>
        <taxon>Thermospiraceae</taxon>
        <taxon>Thermospira</taxon>
    </lineage>
</organism>
<dbReference type="InterPro" id="IPR033399">
    <property type="entry name" value="TP_0789-like"/>
</dbReference>
<keyword evidence="5" id="KW-1185">Reference proteome</keyword>
<evidence type="ECO:0000256" key="1">
    <source>
        <dbReference type="ARBA" id="ARBA00022729"/>
    </source>
</evidence>
<dbReference type="KEGG" id="taqu:KDW03_04170"/>
<accession>A0AAX3BFJ5</accession>
<evidence type="ECO:0000313" key="5">
    <source>
        <dbReference type="Proteomes" id="UP001056539"/>
    </source>
</evidence>
<dbReference type="CDD" id="cd16329">
    <property type="entry name" value="LolA_like"/>
    <property type="match status" value="1"/>
</dbReference>
<dbReference type="InterPro" id="IPR029046">
    <property type="entry name" value="LolA/LolB/LppX"/>
</dbReference>
<feature type="domain" description="Uncharacterized protein TP-0789" evidence="3">
    <location>
        <begin position="70"/>
        <end position="236"/>
    </location>
</feature>
<name>A0AAX3BFJ5_9SPIR</name>
<reference evidence="4" key="1">
    <citation type="submission" date="2021-04" db="EMBL/GenBank/DDBJ databases">
        <authorList>
            <person name="Postec A."/>
        </authorList>
    </citation>
    <scope>NUCLEOTIDE SEQUENCE</scope>
    <source>
        <strain evidence="4">F1F22</strain>
    </source>
</reference>
<reference evidence="4" key="2">
    <citation type="submission" date="2022-06" db="EMBL/GenBank/DDBJ databases">
        <title>Thermospira aquatica gen. nov., sp. nov.</title>
        <authorList>
            <person name="Ben Ali Gam Z."/>
            <person name="Labat M."/>
        </authorList>
    </citation>
    <scope>NUCLEOTIDE SEQUENCE</scope>
    <source>
        <strain evidence="4">F1F22</strain>
    </source>
</reference>
<protein>
    <submittedName>
        <fullName evidence="4">Outer membrane lipoprotein-sorting protein</fullName>
    </submittedName>
</protein>
<evidence type="ECO:0000259" key="3">
    <source>
        <dbReference type="Pfam" id="PF17131"/>
    </source>
</evidence>
<feature type="signal peptide" evidence="2">
    <location>
        <begin position="1"/>
        <end position="21"/>
    </location>
</feature>
<evidence type="ECO:0000313" key="4">
    <source>
        <dbReference type="EMBL" id="URA11006.1"/>
    </source>
</evidence>
<dbReference type="AlphaFoldDB" id="A0AAX3BFJ5"/>
<keyword evidence="1 2" id="KW-0732">Signal</keyword>
<feature type="chain" id="PRO_5043466455" evidence="2">
    <location>
        <begin position="22"/>
        <end position="244"/>
    </location>
</feature>
<proteinExistence type="predicted"/>
<gene>
    <name evidence="4" type="ORF">KDW03_04170</name>
</gene>
<dbReference type="Proteomes" id="UP001056539">
    <property type="component" value="Chromosome"/>
</dbReference>
<evidence type="ECO:0000256" key="2">
    <source>
        <dbReference type="SAM" id="SignalP"/>
    </source>
</evidence>
<dbReference type="EMBL" id="CP073355">
    <property type="protein sequence ID" value="URA11006.1"/>
    <property type="molecule type" value="Genomic_DNA"/>
</dbReference>